<proteinExistence type="predicted"/>
<dbReference type="EMBL" id="JAKKPZ010000393">
    <property type="protein sequence ID" value="KAI1695553.1"/>
    <property type="molecule type" value="Genomic_DNA"/>
</dbReference>
<reference evidence="1" key="1">
    <citation type="submission" date="2022-01" db="EMBL/GenBank/DDBJ databases">
        <title>Genome Sequence Resource for Two Populations of Ditylenchus destructor, the Migratory Endoparasitic Phytonematode.</title>
        <authorList>
            <person name="Zhang H."/>
            <person name="Lin R."/>
            <person name="Xie B."/>
        </authorList>
    </citation>
    <scope>NUCLEOTIDE SEQUENCE</scope>
    <source>
        <strain evidence="1">BazhouSP</strain>
    </source>
</reference>
<dbReference type="AlphaFoldDB" id="A0AAD4MJJ5"/>
<protein>
    <submittedName>
        <fullName evidence="1">Uncharacterized protein</fullName>
    </submittedName>
</protein>
<gene>
    <name evidence="1" type="ORF">DdX_19525</name>
</gene>
<accession>A0AAD4MJJ5</accession>
<comment type="caution">
    <text evidence="1">The sequence shown here is derived from an EMBL/GenBank/DDBJ whole genome shotgun (WGS) entry which is preliminary data.</text>
</comment>
<name>A0AAD4MJJ5_9BILA</name>
<organism evidence="1 2">
    <name type="scientific">Ditylenchus destructor</name>
    <dbReference type="NCBI Taxonomy" id="166010"/>
    <lineage>
        <taxon>Eukaryota</taxon>
        <taxon>Metazoa</taxon>
        <taxon>Ecdysozoa</taxon>
        <taxon>Nematoda</taxon>
        <taxon>Chromadorea</taxon>
        <taxon>Rhabditida</taxon>
        <taxon>Tylenchina</taxon>
        <taxon>Tylenchomorpha</taxon>
        <taxon>Sphaerularioidea</taxon>
        <taxon>Anguinidae</taxon>
        <taxon>Anguininae</taxon>
        <taxon>Ditylenchus</taxon>
    </lineage>
</organism>
<sequence length="241" mass="27995">MFVLVRCLGNKAVSEIDSTDFRFAQRRIVFAFEQRQLTAKTKRAREIDPEHMAAHLRKSAIEHMKIHVDYPWDVKPIPFQWQIFFTALQKLVSFMGCKLVVGKFSYEQTAHRYRAELLSGDLSGLVAQDDDIMIDTLPLLFESVLVTSESHNGSQARLALCRPYGFKHYKEYGKTLKFLQDKAPVVRVNDDVPSCYGFNNSLTFEYERPDRWVFRVTICAVIVYKVFSRQTKDLQQIAVKK</sequence>
<dbReference type="Proteomes" id="UP001201812">
    <property type="component" value="Unassembled WGS sequence"/>
</dbReference>
<evidence type="ECO:0000313" key="2">
    <source>
        <dbReference type="Proteomes" id="UP001201812"/>
    </source>
</evidence>
<keyword evidence="2" id="KW-1185">Reference proteome</keyword>
<evidence type="ECO:0000313" key="1">
    <source>
        <dbReference type="EMBL" id="KAI1695553.1"/>
    </source>
</evidence>